<name>A0A0A9DPS9_ARUDO</name>
<accession>A0A0A9DPS9</accession>
<protein>
    <submittedName>
        <fullName evidence="1">Uncharacterized protein</fullName>
    </submittedName>
</protein>
<dbReference type="AlphaFoldDB" id="A0A0A9DPS9"/>
<organism evidence="1">
    <name type="scientific">Arundo donax</name>
    <name type="common">Giant reed</name>
    <name type="synonym">Donax arundinaceus</name>
    <dbReference type="NCBI Taxonomy" id="35708"/>
    <lineage>
        <taxon>Eukaryota</taxon>
        <taxon>Viridiplantae</taxon>
        <taxon>Streptophyta</taxon>
        <taxon>Embryophyta</taxon>
        <taxon>Tracheophyta</taxon>
        <taxon>Spermatophyta</taxon>
        <taxon>Magnoliopsida</taxon>
        <taxon>Liliopsida</taxon>
        <taxon>Poales</taxon>
        <taxon>Poaceae</taxon>
        <taxon>PACMAD clade</taxon>
        <taxon>Arundinoideae</taxon>
        <taxon>Arundineae</taxon>
        <taxon>Arundo</taxon>
    </lineage>
</organism>
<proteinExistence type="predicted"/>
<reference evidence="1" key="1">
    <citation type="submission" date="2014-09" db="EMBL/GenBank/DDBJ databases">
        <authorList>
            <person name="Magalhaes I.L.F."/>
            <person name="Oliveira U."/>
            <person name="Santos F.R."/>
            <person name="Vidigal T.H.D.A."/>
            <person name="Brescovit A.D."/>
            <person name="Santos A.J."/>
        </authorList>
    </citation>
    <scope>NUCLEOTIDE SEQUENCE</scope>
    <source>
        <tissue evidence="1">Shoot tissue taken approximately 20 cm above the soil surface</tissue>
    </source>
</reference>
<dbReference type="EMBL" id="GBRH01209217">
    <property type="protein sequence ID" value="JAD88678.1"/>
    <property type="molecule type" value="Transcribed_RNA"/>
</dbReference>
<sequence>MTNQLGMNYKCRTMEAYHIPTTNQPCMK</sequence>
<evidence type="ECO:0000313" key="1">
    <source>
        <dbReference type="EMBL" id="JAD88678.1"/>
    </source>
</evidence>
<reference evidence="1" key="2">
    <citation type="journal article" date="2015" name="Data Brief">
        <title>Shoot transcriptome of the giant reed, Arundo donax.</title>
        <authorList>
            <person name="Barrero R.A."/>
            <person name="Guerrero F.D."/>
            <person name="Moolhuijzen P."/>
            <person name="Goolsby J.A."/>
            <person name="Tidwell J."/>
            <person name="Bellgard S.E."/>
            <person name="Bellgard M.I."/>
        </authorList>
    </citation>
    <scope>NUCLEOTIDE SEQUENCE</scope>
    <source>
        <tissue evidence="1">Shoot tissue taken approximately 20 cm above the soil surface</tissue>
    </source>
</reference>